<dbReference type="InterPro" id="IPR011335">
    <property type="entry name" value="Restrct_endonuc-II-like"/>
</dbReference>
<dbReference type="Proteomes" id="UP000199482">
    <property type="component" value="Chromosome I"/>
</dbReference>
<dbReference type="STRING" id="589382.SAMN04489721_3079"/>
<reference evidence="2" key="1">
    <citation type="submission" date="2016-10" db="EMBL/GenBank/DDBJ databases">
        <authorList>
            <person name="Varghese N."/>
            <person name="Submissions S."/>
        </authorList>
    </citation>
    <scope>NUCLEOTIDE SEQUENCE [LARGE SCALE GENOMIC DNA]</scope>
    <source>
        <strain evidence="2">CPCC 202695</strain>
    </source>
</reference>
<gene>
    <name evidence="1" type="ORF">SAMN04489721_3079</name>
</gene>
<evidence type="ECO:0008006" key="3">
    <source>
        <dbReference type="Google" id="ProtNLM"/>
    </source>
</evidence>
<dbReference type="AlphaFoldDB" id="A0A1H1ZA50"/>
<dbReference type="RefSeq" id="WP_188434388.1">
    <property type="nucleotide sequence ID" value="NZ_BMDN01000002.1"/>
</dbReference>
<name>A0A1H1ZA50_9MICO</name>
<protein>
    <recommendedName>
        <fullName evidence="3">DUF559 domain-containing protein</fullName>
    </recommendedName>
</protein>
<organism evidence="1 2">
    <name type="scientific">Agromyces flavus</name>
    <dbReference type="NCBI Taxonomy" id="589382"/>
    <lineage>
        <taxon>Bacteria</taxon>
        <taxon>Bacillati</taxon>
        <taxon>Actinomycetota</taxon>
        <taxon>Actinomycetes</taxon>
        <taxon>Micrococcales</taxon>
        <taxon>Microbacteriaceae</taxon>
        <taxon>Agromyces</taxon>
    </lineage>
</organism>
<dbReference type="SUPFAM" id="SSF52980">
    <property type="entry name" value="Restriction endonuclease-like"/>
    <property type="match status" value="1"/>
</dbReference>
<evidence type="ECO:0000313" key="2">
    <source>
        <dbReference type="Proteomes" id="UP000199482"/>
    </source>
</evidence>
<sequence length="299" mass="33018">MLAKPLPPSLAGRAFRTARALKLGVTRGRLGARDLMAPFRGVRAPAGATSLIDLCRAYAQRMPRRHAFSHATAAHLWGLPLPDQELLPLHVSAPAPLRQPRAKGVAGHRLGHDVPVVRRRGLPVVTAADAWCQLATILSHDDLVAAGDRIVGWPRPIGTLDEIDAAIERFGSRRGAVRLRAARLDLRAGSASRRETRLRLRVLRAGFPEPELNTRIGLAGSRSTHGDLVFRAYRVLLEYDGEQHRGDDAQFHRDVERLNDLAAAGWIVIRVGRRLPLERALDQLELALRSRGWRGIRSP</sequence>
<dbReference type="EMBL" id="LT629755">
    <property type="protein sequence ID" value="SDT30675.1"/>
    <property type="molecule type" value="Genomic_DNA"/>
</dbReference>
<accession>A0A1H1ZA50</accession>
<proteinExistence type="predicted"/>
<evidence type="ECO:0000313" key="1">
    <source>
        <dbReference type="EMBL" id="SDT30675.1"/>
    </source>
</evidence>